<evidence type="ECO:0000259" key="2">
    <source>
        <dbReference type="PROSITE" id="PS51900"/>
    </source>
</evidence>
<gene>
    <name evidence="3" type="ORF">ACE5LO_01495</name>
</gene>
<accession>A0ABV5BVM7</accession>
<protein>
    <recommendedName>
        <fullName evidence="2">Core-binding (CB) domain-containing protein</fullName>
    </recommendedName>
</protein>
<evidence type="ECO:0000313" key="4">
    <source>
        <dbReference type="Proteomes" id="UP001580430"/>
    </source>
</evidence>
<name>A0ABV5BVM7_9BACL</name>
<dbReference type="EMBL" id="JBHIRY010000001">
    <property type="protein sequence ID" value="MFB5759058.1"/>
    <property type="molecule type" value="Genomic_DNA"/>
</dbReference>
<keyword evidence="4" id="KW-1185">Reference proteome</keyword>
<dbReference type="PROSITE" id="PS51900">
    <property type="entry name" value="CB"/>
    <property type="match status" value="1"/>
</dbReference>
<organism evidence="3 4">
    <name type="scientific">Paenibacillus medicaginis</name>
    <dbReference type="NCBI Taxonomy" id="1470560"/>
    <lineage>
        <taxon>Bacteria</taxon>
        <taxon>Bacillati</taxon>
        <taxon>Bacillota</taxon>
        <taxon>Bacilli</taxon>
        <taxon>Bacillales</taxon>
        <taxon>Paenibacillaceae</taxon>
        <taxon>Paenibacillus</taxon>
    </lineage>
</organism>
<proteinExistence type="predicted"/>
<evidence type="ECO:0000256" key="1">
    <source>
        <dbReference type="PROSITE-ProRule" id="PRU01248"/>
    </source>
</evidence>
<keyword evidence="1" id="KW-0238">DNA-binding</keyword>
<feature type="domain" description="Core-binding (CB)" evidence="2">
    <location>
        <begin position="18"/>
        <end position="103"/>
    </location>
</feature>
<evidence type="ECO:0000313" key="3">
    <source>
        <dbReference type="EMBL" id="MFB5759058.1"/>
    </source>
</evidence>
<reference evidence="3 4" key="1">
    <citation type="submission" date="2024-09" db="EMBL/GenBank/DDBJ databases">
        <title>Paenibacillus zeirhizospherea sp. nov., isolated from surface of the maize (Zea mays) roots in a horticulture field, Hungary.</title>
        <authorList>
            <person name="Marton D."/>
            <person name="Farkas M."/>
            <person name="Bedics A."/>
            <person name="Toth E."/>
            <person name="Tancsics A."/>
            <person name="Boka K."/>
            <person name="Marati G."/>
            <person name="Kriszt B."/>
            <person name="Cserhati M."/>
        </authorList>
    </citation>
    <scope>NUCLEOTIDE SEQUENCE [LARGE SCALE GENOMIC DNA]</scope>
    <source>
        <strain evidence="3 4">JCM 18446</strain>
    </source>
</reference>
<sequence length="125" mass="14810">MQQLTIDDINNKAHFKIYNVSEINRQYLEAFKEEKYPDTENNSRHRKSYNQYRCTLNNYLESLTKDVAMSKREDIDNFLAGVPNSQTRKNKEAHIKSFLIYLITNNIKNCSSKVSRDLLIKLLEM</sequence>
<dbReference type="InterPro" id="IPR044068">
    <property type="entry name" value="CB"/>
</dbReference>
<comment type="caution">
    <text evidence="3">The sequence shown here is derived from an EMBL/GenBank/DDBJ whole genome shotgun (WGS) entry which is preliminary data.</text>
</comment>
<dbReference type="Proteomes" id="UP001580430">
    <property type="component" value="Unassembled WGS sequence"/>
</dbReference>
<dbReference type="RefSeq" id="WP_375518310.1">
    <property type="nucleotide sequence ID" value="NZ_JBHIRY010000001.1"/>
</dbReference>